<dbReference type="Proteomes" id="UP000037251">
    <property type="component" value="Unassembled WGS sequence"/>
</dbReference>
<dbReference type="OrthoDB" id="3541690at2"/>
<dbReference type="RefSeq" id="WP_030037580.1">
    <property type="nucleotide sequence ID" value="NZ_KL575585.1"/>
</dbReference>
<feature type="compositionally biased region" description="Basic and acidic residues" evidence="1">
    <location>
        <begin position="223"/>
        <end position="248"/>
    </location>
</feature>
<dbReference type="PATRIC" id="fig|67356.5.peg.1107"/>
<proteinExistence type="predicted"/>
<comment type="caution">
    <text evidence="2">The sequence shown here is derived from an EMBL/GenBank/DDBJ whole genome shotgun (WGS) entry which is preliminary data.</text>
</comment>
<accession>A0A0L8LWN2</accession>
<dbReference type="GeneID" id="32386783"/>
<feature type="compositionally biased region" description="Basic and acidic residues" evidence="1">
    <location>
        <begin position="257"/>
        <end position="280"/>
    </location>
</feature>
<feature type="compositionally biased region" description="Basic and acidic residues" evidence="1">
    <location>
        <begin position="190"/>
        <end position="212"/>
    </location>
</feature>
<gene>
    <name evidence="2" type="ORF">ADK37_05050</name>
</gene>
<evidence type="ECO:0000256" key="1">
    <source>
        <dbReference type="SAM" id="MobiDB-lite"/>
    </source>
</evidence>
<name>A0A0L8LWN2_9ACTN</name>
<dbReference type="EMBL" id="LGUS01000024">
    <property type="protein sequence ID" value="KOG42489.1"/>
    <property type="molecule type" value="Genomic_DNA"/>
</dbReference>
<evidence type="ECO:0000313" key="2">
    <source>
        <dbReference type="EMBL" id="KOG42489.1"/>
    </source>
</evidence>
<protein>
    <submittedName>
        <fullName evidence="2">Uncharacterized protein</fullName>
    </submittedName>
</protein>
<dbReference type="eggNOG" id="ENOG5032S7P">
    <property type="taxonomic scope" value="Bacteria"/>
</dbReference>
<keyword evidence="3" id="KW-1185">Reference proteome</keyword>
<reference evidence="3" key="1">
    <citation type="submission" date="2015-07" db="EMBL/GenBank/DDBJ databases">
        <authorList>
            <person name="Ju K.-S."/>
            <person name="Doroghazi J.R."/>
            <person name="Metcalf W.W."/>
        </authorList>
    </citation>
    <scope>NUCLEOTIDE SEQUENCE [LARGE SCALE GENOMIC DNA]</scope>
    <source>
        <strain evidence="3">NRRL 2290</strain>
    </source>
</reference>
<evidence type="ECO:0000313" key="3">
    <source>
        <dbReference type="Proteomes" id="UP000037251"/>
    </source>
</evidence>
<organism evidence="2 3">
    <name type="scientific">Streptomyces resistomycificus</name>
    <dbReference type="NCBI Taxonomy" id="67356"/>
    <lineage>
        <taxon>Bacteria</taxon>
        <taxon>Bacillati</taxon>
        <taxon>Actinomycetota</taxon>
        <taxon>Actinomycetes</taxon>
        <taxon>Kitasatosporales</taxon>
        <taxon>Streptomycetaceae</taxon>
        <taxon>Streptomyces</taxon>
        <taxon>Streptomyces aurantiacus group</taxon>
    </lineage>
</organism>
<dbReference type="STRING" id="67356.AQJ84_32155"/>
<feature type="region of interest" description="Disordered" evidence="1">
    <location>
        <begin position="157"/>
        <end position="309"/>
    </location>
</feature>
<sequence>MQRKGGRGGAGPDVEAALDELYSLAPSDFTARREVLAAAARSAGRAEDGRRIHAARRPTLAAWAANLLLRSRPDESRRFHELGQALREAYQTLDAEGVKELSGQSRGVVTALSRQAAQLAREAGHRLSDSAQQDVESTLRAVLTDQDAADRWITGRLESALTPPTAFPSVTAPTAGTRREPAEPAAEPPPSRREAAKKDDADRRRRQEELARARKAAKAATQRVRDQRAARAKAETLLKRLRDRREQARQQVSAAERQLEQARAELERADHDAQEAEKQRAQASDALTRAEQSAHEADEEVRRLAAPAG</sequence>
<dbReference type="AlphaFoldDB" id="A0A0L8LWN2"/>
<feature type="compositionally biased region" description="Basic and acidic residues" evidence="1">
    <location>
        <begin position="292"/>
        <end position="303"/>
    </location>
</feature>